<gene>
    <name evidence="3" type="ORF">F5891DRAFT_1020301</name>
</gene>
<dbReference type="AlphaFoldDB" id="A0AAD4HMF8"/>
<keyword evidence="4" id="KW-1185">Reference proteome</keyword>
<sequence>MFLPFNLFIVLAHVTMLVVAGRSTNRYQDLTVDTIPAHQRHNETLATRPSSQNKKPHRSFKKGTKQVARLQRRSRVTSNSTTPTRHPRVNAAPTPQPTGPSSVSTTVHITSVTDFALLLPSRDGEYISEAESDATAYCTNGSSCQNTFPAGFVTGATISEASDGSYIQITGCLDPGKFQFAQDDAGGQMDVRFPNGAKCTFGGYGASFIEQVEPSANRFCLRCCASANDQVNCNSHNDKAGCPVAVPGTYDFDGVSCS</sequence>
<accession>A0AAD4HMF8</accession>
<keyword evidence="2" id="KW-0732">Signal</keyword>
<feature type="region of interest" description="Disordered" evidence="1">
    <location>
        <begin position="38"/>
        <end position="105"/>
    </location>
</feature>
<feature type="chain" id="PRO_5042066728" evidence="2">
    <location>
        <begin position="22"/>
        <end position="258"/>
    </location>
</feature>
<dbReference type="GeneID" id="64655416"/>
<evidence type="ECO:0000313" key="3">
    <source>
        <dbReference type="EMBL" id="KAG1903060.1"/>
    </source>
</evidence>
<dbReference type="RefSeq" id="XP_041228635.1">
    <property type="nucleotide sequence ID" value="XM_041361118.1"/>
</dbReference>
<evidence type="ECO:0000313" key="4">
    <source>
        <dbReference type="Proteomes" id="UP001195769"/>
    </source>
</evidence>
<name>A0AAD4HMF8_9AGAM</name>
<proteinExistence type="predicted"/>
<feature type="signal peptide" evidence="2">
    <location>
        <begin position="1"/>
        <end position="21"/>
    </location>
</feature>
<evidence type="ECO:0000256" key="1">
    <source>
        <dbReference type="SAM" id="MobiDB-lite"/>
    </source>
</evidence>
<feature type="compositionally biased region" description="Basic residues" evidence="1">
    <location>
        <begin position="54"/>
        <end position="75"/>
    </location>
</feature>
<evidence type="ECO:0000256" key="2">
    <source>
        <dbReference type="SAM" id="SignalP"/>
    </source>
</evidence>
<feature type="compositionally biased region" description="Polar residues" evidence="1">
    <location>
        <begin position="44"/>
        <end position="53"/>
    </location>
</feature>
<reference evidence="3" key="1">
    <citation type="journal article" date="2020" name="New Phytol.">
        <title>Comparative genomics reveals dynamic genome evolution in host specialist ectomycorrhizal fungi.</title>
        <authorList>
            <person name="Lofgren L.A."/>
            <person name="Nguyen N.H."/>
            <person name="Vilgalys R."/>
            <person name="Ruytinx J."/>
            <person name="Liao H.L."/>
            <person name="Branco S."/>
            <person name="Kuo A."/>
            <person name="LaButti K."/>
            <person name="Lipzen A."/>
            <person name="Andreopoulos W."/>
            <person name="Pangilinan J."/>
            <person name="Riley R."/>
            <person name="Hundley H."/>
            <person name="Na H."/>
            <person name="Barry K."/>
            <person name="Grigoriev I.V."/>
            <person name="Stajich J.E."/>
            <person name="Kennedy P.G."/>
        </authorList>
    </citation>
    <scope>NUCLEOTIDE SEQUENCE</scope>
    <source>
        <strain evidence="3">FC203</strain>
    </source>
</reference>
<dbReference type="EMBL" id="JABBWK010000014">
    <property type="protein sequence ID" value="KAG1903060.1"/>
    <property type="molecule type" value="Genomic_DNA"/>
</dbReference>
<protein>
    <submittedName>
        <fullName evidence="3">Uncharacterized protein</fullName>
    </submittedName>
</protein>
<organism evidence="3 4">
    <name type="scientific">Suillus fuscotomentosus</name>
    <dbReference type="NCBI Taxonomy" id="1912939"/>
    <lineage>
        <taxon>Eukaryota</taxon>
        <taxon>Fungi</taxon>
        <taxon>Dikarya</taxon>
        <taxon>Basidiomycota</taxon>
        <taxon>Agaricomycotina</taxon>
        <taxon>Agaricomycetes</taxon>
        <taxon>Agaricomycetidae</taxon>
        <taxon>Boletales</taxon>
        <taxon>Suillineae</taxon>
        <taxon>Suillaceae</taxon>
        <taxon>Suillus</taxon>
    </lineage>
</organism>
<dbReference type="Proteomes" id="UP001195769">
    <property type="component" value="Unassembled WGS sequence"/>
</dbReference>
<comment type="caution">
    <text evidence="3">The sequence shown here is derived from an EMBL/GenBank/DDBJ whole genome shotgun (WGS) entry which is preliminary data.</text>
</comment>